<dbReference type="SUPFAM" id="SSF82689">
    <property type="entry name" value="Mechanosensitive channel protein MscS (YggB), C-terminal domain"/>
    <property type="match status" value="1"/>
</dbReference>
<feature type="domain" description="Mechanosensitive ion channel MscS C-terminal" evidence="1">
    <location>
        <begin position="43"/>
        <end position="125"/>
    </location>
</feature>
<accession>A0ABU1APD2</accession>
<reference evidence="2 3" key="1">
    <citation type="submission" date="2023-04" db="EMBL/GenBank/DDBJ databases">
        <title>A novel bacteria isolated from coastal sediment.</title>
        <authorList>
            <person name="Liu X.-J."/>
            <person name="Du Z.-J."/>
        </authorList>
    </citation>
    <scope>NUCLEOTIDE SEQUENCE [LARGE SCALE GENOMIC DNA]</scope>
    <source>
        <strain evidence="2 3">SDUM461003</strain>
    </source>
</reference>
<dbReference type="InterPro" id="IPR011066">
    <property type="entry name" value="MscS_channel_C_sf"/>
</dbReference>
<dbReference type="Proteomes" id="UP001225316">
    <property type="component" value="Unassembled WGS sequence"/>
</dbReference>
<comment type="caution">
    <text evidence="2">The sequence shown here is derived from an EMBL/GenBank/DDBJ whole genome shotgun (WGS) entry which is preliminary data.</text>
</comment>
<sequence>MTGGRDSKTPSKQLINEDEERITIPNRKVLGEIFTNSYEFKVVEAVVGIDYSADPEQAIQCIATAVKKVEGIAPEREPDVGIEDFGDSAINIGYRVWVPTQTYHQTRYQINLAVFRALKDAKINIPFPQRDVHLIPSQTEEA</sequence>
<dbReference type="PANTHER" id="PTHR30221:SF1">
    <property type="entry name" value="SMALL-CONDUCTANCE MECHANOSENSITIVE CHANNEL"/>
    <property type="match status" value="1"/>
</dbReference>
<organism evidence="2 3">
    <name type="scientific">Thalassobacterium maritimum</name>
    <dbReference type="NCBI Taxonomy" id="3041265"/>
    <lineage>
        <taxon>Bacteria</taxon>
        <taxon>Pseudomonadati</taxon>
        <taxon>Verrucomicrobiota</taxon>
        <taxon>Opitutia</taxon>
        <taxon>Puniceicoccales</taxon>
        <taxon>Coraliomargaritaceae</taxon>
        <taxon>Thalassobacterium</taxon>
    </lineage>
</organism>
<evidence type="ECO:0000313" key="3">
    <source>
        <dbReference type="Proteomes" id="UP001225316"/>
    </source>
</evidence>
<evidence type="ECO:0000259" key="1">
    <source>
        <dbReference type="Pfam" id="PF21082"/>
    </source>
</evidence>
<dbReference type="InterPro" id="IPR045275">
    <property type="entry name" value="MscS_archaea/bacteria_type"/>
</dbReference>
<dbReference type="EMBL" id="JARXHW010000001">
    <property type="protein sequence ID" value="MDQ8206029.1"/>
    <property type="molecule type" value="Genomic_DNA"/>
</dbReference>
<dbReference type="PANTHER" id="PTHR30221">
    <property type="entry name" value="SMALL-CONDUCTANCE MECHANOSENSITIVE CHANNEL"/>
    <property type="match status" value="1"/>
</dbReference>
<keyword evidence="3" id="KW-1185">Reference proteome</keyword>
<dbReference type="Pfam" id="PF21082">
    <property type="entry name" value="MS_channel_3rd"/>
    <property type="match status" value="1"/>
</dbReference>
<proteinExistence type="predicted"/>
<dbReference type="Gene3D" id="3.30.70.100">
    <property type="match status" value="1"/>
</dbReference>
<dbReference type="RefSeq" id="WP_308948012.1">
    <property type="nucleotide sequence ID" value="NZ_JARXHW010000001.1"/>
</dbReference>
<evidence type="ECO:0000313" key="2">
    <source>
        <dbReference type="EMBL" id="MDQ8206029.1"/>
    </source>
</evidence>
<name>A0ABU1APD2_9BACT</name>
<gene>
    <name evidence="2" type="ORF">QEH52_00780</name>
</gene>
<dbReference type="InterPro" id="IPR049278">
    <property type="entry name" value="MS_channel_C"/>
</dbReference>
<protein>
    <submittedName>
        <fullName evidence="2">Mechanosensitive ion channel family protein</fullName>
    </submittedName>
</protein>